<dbReference type="Gene3D" id="3.90.850.10">
    <property type="entry name" value="Fumarylacetoacetase-like, C-terminal domain"/>
    <property type="match status" value="1"/>
</dbReference>
<protein>
    <submittedName>
        <fullName evidence="3">2-keto-4-pentenoate hydratase</fullName>
    </submittedName>
</protein>
<dbReference type="PANTHER" id="PTHR30143:SF0">
    <property type="entry name" value="2-KETO-4-PENTENOATE HYDRATASE"/>
    <property type="match status" value="1"/>
</dbReference>
<reference evidence="3" key="1">
    <citation type="journal article" date="2018" name="Genome Biol.">
        <title>SKESA: strategic k-mer extension for scrupulous assemblies.</title>
        <authorList>
            <person name="Souvorov A."/>
            <person name="Agarwala R."/>
            <person name="Lipman D.J."/>
        </authorList>
    </citation>
    <scope>NUCLEOTIDE SEQUENCE</scope>
    <source>
        <strain evidence="3">CAVp300</strain>
    </source>
</reference>
<dbReference type="Pfam" id="PF01557">
    <property type="entry name" value="FAA_hydrolase"/>
    <property type="match status" value="1"/>
</dbReference>
<dbReference type="GO" id="GO:0005737">
    <property type="term" value="C:cytoplasm"/>
    <property type="evidence" value="ECO:0007669"/>
    <property type="project" value="TreeGrafter"/>
</dbReference>
<gene>
    <name evidence="3" type="ORF">I8531_005005</name>
</gene>
<comment type="caution">
    <text evidence="3">The sequence shown here is derived from an EMBL/GenBank/DDBJ whole genome shotgun (WGS) entry which is preliminary data.</text>
</comment>
<evidence type="ECO:0000313" key="4">
    <source>
        <dbReference type="Proteomes" id="UP000867740"/>
    </source>
</evidence>
<reference evidence="3" key="2">
    <citation type="submission" date="2020-10" db="EMBL/GenBank/DDBJ databases">
        <authorList>
            <consortium name="NCBI Pathogen Detection Project"/>
        </authorList>
    </citation>
    <scope>NUCLEOTIDE SEQUENCE</scope>
    <source>
        <strain evidence="3">CAVp300</strain>
    </source>
</reference>
<sequence>MENNIIKAADLLRQAWDNNEAGDPIRDLVDSENLTTAYMIQDYNDKIWQAQGRRRVGRKLGLTNKAVQKQFGISDPCYGNIYADMVLIDGAEITKPVVSDLRVETEIAVVLKKDLTQTEHTILDIINAVDYILPAFEICDSRVIGWNVKSCDFVADNAAACLVVLGTKPVYLSDCDIARSEMVTKRAGEVVSQGKATAILGHPLHALKWLADDLVRMGKPLRAGEFVITGAIGPAVSAKPGDAFDAEITGVGLISTRFAE</sequence>
<accession>A0A9P3WI69</accession>
<evidence type="ECO:0000256" key="1">
    <source>
        <dbReference type="ARBA" id="ARBA00023239"/>
    </source>
</evidence>
<keyword evidence="1" id="KW-0456">Lyase</keyword>
<dbReference type="Proteomes" id="UP000867740">
    <property type="component" value="Unassembled WGS sequence"/>
</dbReference>
<dbReference type="InterPro" id="IPR050772">
    <property type="entry name" value="Hydratase-Decarb/MhpD_sf"/>
</dbReference>
<evidence type="ECO:0000313" key="3">
    <source>
        <dbReference type="EMBL" id="HAT3584617.1"/>
    </source>
</evidence>
<name>A0A9P3WI69_KLUIN</name>
<feature type="domain" description="Fumarylacetoacetase-like C-terminal" evidence="2">
    <location>
        <begin position="81"/>
        <end position="257"/>
    </location>
</feature>
<dbReference type="InterPro" id="IPR036663">
    <property type="entry name" value="Fumarylacetoacetase_C_sf"/>
</dbReference>
<dbReference type="EMBL" id="DACSUM010000064">
    <property type="protein sequence ID" value="HAT3584617.1"/>
    <property type="molecule type" value="Genomic_DNA"/>
</dbReference>
<evidence type="ECO:0000259" key="2">
    <source>
        <dbReference type="Pfam" id="PF01557"/>
    </source>
</evidence>
<dbReference type="PANTHER" id="PTHR30143">
    <property type="entry name" value="ACID HYDRATASE"/>
    <property type="match status" value="1"/>
</dbReference>
<dbReference type="SUPFAM" id="SSF56529">
    <property type="entry name" value="FAH"/>
    <property type="match status" value="1"/>
</dbReference>
<dbReference type="RefSeq" id="WP_047371661.1">
    <property type="nucleotide sequence ID" value="NZ_CABMNU010000005.1"/>
</dbReference>
<organism evidence="3 4">
    <name type="scientific">Kluyvera intermedia</name>
    <name type="common">Enterobacter intermedius</name>
    <dbReference type="NCBI Taxonomy" id="61648"/>
    <lineage>
        <taxon>Bacteria</taxon>
        <taxon>Pseudomonadati</taxon>
        <taxon>Pseudomonadota</taxon>
        <taxon>Gammaproteobacteria</taxon>
        <taxon>Enterobacterales</taxon>
        <taxon>Enterobacteriaceae</taxon>
        <taxon>Kluyvera</taxon>
    </lineage>
</organism>
<dbReference type="InterPro" id="IPR011234">
    <property type="entry name" value="Fumarylacetoacetase-like_C"/>
</dbReference>
<dbReference type="GO" id="GO:0008684">
    <property type="term" value="F:2-oxopent-4-enoate hydratase activity"/>
    <property type="evidence" value="ECO:0007669"/>
    <property type="project" value="TreeGrafter"/>
</dbReference>
<dbReference type="AlphaFoldDB" id="A0A9P3WI69"/>
<proteinExistence type="predicted"/>